<dbReference type="Proteomes" id="UP000295680">
    <property type="component" value="Unassembled WGS sequence"/>
</dbReference>
<dbReference type="PANTHER" id="PTHR34697">
    <property type="entry name" value="PHOSPHATIDYLGLYCEROL LYSYLTRANSFERASE"/>
    <property type="match status" value="1"/>
</dbReference>
<keyword evidence="3 6" id="KW-0812">Transmembrane</keyword>
<dbReference type="GO" id="GO:0005886">
    <property type="term" value="C:plasma membrane"/>
    <property type="evidence" value="ECO:0007669"/>
    <property type="project" value="UniProtKB-SubCell"/>
</dbReference>
<dbReference type="GO" id="GO:0055091">
    <property type="term" value="P:phospholipid homeostasis"/>
    <property type="evidence" value="ECO:0007669"/>
    <property type="project" value="TreeGrafter"/>
</dbReference>
<keyword evidence="4 6" id="KW-1133">Transmembrane helix</keyword>
<reference evidence="8 9" key="1">
    <citation type="submission" date="2019-03" db="EMBL/GenBank/DDBJ databases">
        <title>Genomic Encyclopedia of Type Strains, Phase IV (KMG-IV): sequencing the most valuable type-strain genomes for metagenomic binning, comparative biology and taxonomic classification.</title>
        <authorList>
            <person name="Goeker M."/>
        </authorList>
    </citation>
    <scope>NUCLEOTIDE SEQUENCE [LARGE SCALE GENOMIC DNA]</scope>
    <source>
        <strain evidence="8 9">DSM 45934</strain>
    </source>
</reference>
<keyword evidence="2" id="KW-1003">Cell membrane</keyword>
<dbReference type="AlphaFoldDB" id="A0A4R2JEG2"/>
<evidence type="ECO:0000256" key="2">
    <source>
        <dbReference type="ARBA" id="ARBA00022475"/>
    </source>
</evidence>
<keyword evidence="9" id="KW-1185">Reference proteome</keyword>
<dbReference type="Pfam" id="PF09924">
    <property type="entry name" value="LPG_synthase_C"/>
    <property type="match status" value="1"/>
</dbReference>
<comment type="subcellular location">
    <subcellularLocation>
        <location evidence="1">Cell membrane</location>
        <topology evidence="1">Multi-pass membrane protein</topology>
    </subcellularLocation>
</comment>
<sequence length="506" mass="54755">MAALTALRVALPGWVRPAAHLLSHGPYGRMHGGLFAVALLVLAHGLLRRRQTAYWVALGVAGLGVLMAGRSLLALLLVACGVVLAVRRAEFPAVPRPARIRIAALSGLAVLGIGVLYDALLQGREELRVDIGSLTLLGVSVALVVLLAPAAPPPPADVCTRLRVGELVKDPSSDTLAPFVLRHDKTYVFSSDGRAAVGYRVLLGVAVVGGDPVGEPGSFPDAVDSFVRVCDRAGWRVSVLGVRADLQPLWRGHGLRVVGIGDEVLLPVDKFSLSGRSMRNVRQAVQRTHNMGVTTAVVREGDIPEGLRRDLAELSARWLNGSRERGFSMILDGLLTRAHPDCVLVIARDSAGAVVGFQRYAPIGPALSLDTMRRDRHGPNGLNERMIVDLVDYARSRSIDLISLNFAAFRPLMDAGDERGRVERVGYRALHVLDPLIQLESLYLFNAKFRPTYLPRGVAFPSWLSVPVVAAAMVGMEFGLGYDRRRPPEPVLLPDRQHLPTPHPIR</sequence>
<dbReference type="EMBL" id="SLWS01000006">
    <property type="protein sequence ID" value="TCO56572.1"/>
    <property type="molecule type" value="Genomic_DNA"/>
</dbReference>
<dbReference type="PANTHER" id="PTHR34697:SF2">
    <property type="entry name" value="PHOSPHATIDYLGLYCEROL LYSYLTRANSFERASE"/>
    <property type="match status" value="1"/>
</dbReference>
<evidence type="ECO:0000256" key="4">
    <source>
        <dbReference type="ARBA" id="ARBA00022989"/>
    </source>
</evidence>
<feature type="transmembrane region" description="Helical" evidence="6">
    <location>
        <begin position="131"/>
        <end position="151"/>
    </location>
</feature>
<comment type="caution">
    <text evidence="8">The sequence shown here is derived from an EMBL/GenBank/DDBJ whole genome shotgun (WGS) entry which is preliminary data.</text>
</comment>
<feature type="transmembrane region" description="Helical" evidence="6">
    <location>
        <begin position="98"/>
        <end position="119"/>
    </location>
</feature>
<evidence type="ECO:0000256" key="3">
    <source>
        <dbReference type="ARBA" id="ARBA00022692"/>
    </source>
</evidence>
<proteinExistence type="predicted"/>
<evidence type="ECO:0000256" key="5">
    <source>
        <dbReference type="ARBA" id="ARBA00023136"/>
    </source>
</evidence>
<name>A0A4R2JEG2_9PSEU</name>
<dbReference type="InterPro" id="IPR024320">
    <property type="entry name" value="LPG_synthase_C"/>
</dbReference>
<feature type="transmembrane region" description="Helical" evidence="6">
    <location>
        <begin position="54"/>
        <end position="86"/>
    </location>
</feature>
<dbReference type="InterPro" id="IPR051211">
    <property type="entry name" value="PG_lysyltransferase"/>
</dbReference>
<feature type="domain" description="Phosphatidylglycerol lysyltransferase C-terminal" evidence="7">
    <location>
        <begin position="169"/>
        <end position="456"/>
    </location>
</feature>
<organism evidence="8 9">
    <name type="scientific">Actinocrispum wychmicini</name>
    <dbReference type="NCBI Taxonomy" id="1213861"/>
    <lineage>
        <taxon>Bacteria</taxon>
        <taxon>Bacillati</taxon>
        <taxon>Actinomycetota</taxon>
        <taxon>Actinomycetes</taxon>
        <taxon>Pseudonocardiales</taxon>
        <taxon>Pseudonocardiaceae</taxon>
        <taxon>Actinocrispum</taxon>
    </lineage>
</organism>
<evidence type="ECO:0000256" key="6">
    <source>
        <dbReference type="SAM" id="Phobius"/>
    </source>
</evidence>
<evidence type="ECO:0000313" key="8">
    <source>
        <dbReference type="EMBL" id="TCO56572.1"/>
    </source>
</evidence>
<evidence type="ECO:0000259" key="7">
    <source>
        <dbReference type="Pfam" id="PF09924"/>
    </source>
</evidence>
<evidence type="ECO:0000313" key="9">
    <source>
        <dbReference type="Proteomes" id="UP000295680"/>
    </source>
</evidence>
<keyword evidence="5 6" id="KW-0472">Membrane</keyword>
<gene>
    <name evidence="8" type="ORF">EV192_10645</name>
</gene>
<feature type="transmembrane region" description="Helical" evidence="6">
    <location>
        <begin position="27"/>
        <end position="47"/>
    </location>
</feature>
<evidence type="ECO:0000256" key="1">
    <source>
        <dbReference type="ARBA" id="ARBA00004651"/>
    </source>
</evidence>
<dbReference type="GO" id="GO:0016755">
    <property type="term" value="F:aminoacyltransferase activity"/>
    <property type="evidence" value="ECO:0007669"/>
    <property type="project" value="TreeGrafter"/>
</dbReference>
<accession>A0A4R2JEG2</accession>
<protein>
    <submittedName>
        <fullName evidence="8">Lysylphosphatidylglycerol synthetase-like protein (DUF2156 family)</fullName>
    </submittedName>
</protein>